<keyword evidence="10" id="KW-1015">Disulfide bond</keyword>
<dbReference type="GO" id="GO:0055036">
    <property type="term" value="C:virion membrane"/>
    <property type="evidence" value="ECO:0007669"/>
    <property type="project" value="UniProtKB-SubCell"/>
</dbReference>
<name>A0A0F6N1V3_ORFV</name>
<proteinExistence type="predicted"/>
<evidence type="ECO:0000256" key="5">
    <source>
        <dbReference type="ARBA" id="ARBA00022844"/>
    </source>
</evidence>
<dbReference type="InterPro" id="IPR007987">
    <property type="entry name" value="Poxvirus_A21"/>
</dbReference>
<sequence length="108" mass="11726">MISLFLLICYFVLIFNILVPRIFDKLRQEGAAFDRLAGSGNVYRCVGDVVVSYALGATGISARVMADEKGAPLPCARIVEADSARFTRCGARADLRDVCANAYADVFL</sequence>
<keyword evidence="7" id="KW-0735">Signal-anchor</keyword>
<dbReference type="GO" id="GO:0046718">
    <property type="term" value="P:symbiont entry into host cell"/>
    <property type="evidence" value="ECO:0007669"/>
    <property type="project" value="UniProtKB-KW"/>
</dbReference>
<keyword evidence="9" id="KW-0472">Membrane</keyword>
<dbReference type="Pfam" id="PF05323">
    <property type="entry name" value="Pox_A21"/>
    <property type="match status" value="1"/>
</dbReference>
<dbReference type="Proteomes" id="UP000150883">
    <property type="component" value="Segment"/>
</dbReference>
<organismHost>
    <name type="scientific">Homo sapiens</name>
    <name type="common">Human</name>
    <dbReference type="NCBI Taxonomy" id="9606"/>
</organismHost>
<evidence type="ECO:0000256" key="4">
    <source>
        <dbReference type="ARBA" id="ARBA00022692"/>
    </source>
</evidence>
<organismHost>
    <name type="scientific">Capra hircus</name>
    <name type="common">Goat</name>
    <dbReference type="NCBI Taxonomy" id="9925"/>
</organismHost>
<evidence type="ECO:0000256" key="1">
    <source>
        <dbReference type="ARBA" id="ARBA00004462"/>
    </source>
</evidence>
<evidence type="ECO:0000256" key="7">
    <source>
        <dbReference type="ARBA" id="ARBA00022968"/>
    </source>
</evidence>
<keyword evidence="11" id="KW-1160">Virus entry into host cell</keyword>
<accession>A0A0F6N1V3</accession>
<evidence type="ECO:0000256" key="9">
    <source>
        <dbReference type="ARBA" id="ARBA00023136"/>
    </source>
</evidence>
<evidence type="ECO:0000256" key="2">
    <source>
        <dbReference type="ARBA" id="ARBA00022506"/>
    </source>
</evidence>
<keyword evidence="2" id="KW-1168">Fusion of virus membrane with host membrane</keyword>
<evidence type="ECO:0008006" key="14">
    <source>
        <dbReference type="Google" id="ProtNLM"/>
    </source>
</evidence>
<keyword evidence="3" id="KW-1162">Viral penetration into host cytoplasm</keyword>
<keyword evidence="5" id="KW-0946">Virion</keyword>
<evidence type="ECO:0000256" key="6">
    <source>
        <dbReference type="ARBA" id="ARBA00022879"/>
    </source>
</evidence>
<evidence type="ECO:0000256" key="8">
    <source>
        <dbReference type="ARBA" id="ARBA00022989"/>
    </source>
</evidence>
<evidence type="ECO:0000313" key="13">
    <source>
        <dbReference type="Proteomes" id="UP000150883"/>
    </source>
</evidence>
<keyword evidence="8" id="KW-1133">Transmembrane helix</keyword>
<evidence type="ECO:0000256" key="11">
    <source>
        <dbReference type="ARBA" id="ARBA00023296"/>
    </source>
</evidence>
<organism evidence="12 13">
    <name type="scientific">Orf virus</name>
    <name type="common">ORFV</name>
    <dbReference type="NCBI Taxonomy" id="10258"/>
    <lineage>
        <taxon>Viruses</taxon>
        <taxon>Varidnaviria</taxon>
        <taxon>Bamfordvirae</taxon>
        <taxon>Nucleocytoviricota</taxon>
        <taxon>Pokkesviricetes</taxon>
        <taxon>Chitovirales</taxon>
        <taxon>Poxviridae</taxon>
        <taxon>Chordopoxvirinae</taxon>
        <taxon>Parapoxvirus</taxon>
        <taxon>Parapoxvirus orf</taxon>
    </lineage>
</organism>
<comment type="subcellular location">
    <subcellularLocation>
        <location evidence="1">Virion membrane</location>
        <topology evidence="1">Single-pass type III membrane protein</topology>
    </subcellularLocation>
</comment>
<evidence type="ECO:0000313" key="12">
    <source>
        <dbReference type="EMBL" id="AHZ33795.1"/>
    </source>
</evidence>
<keyword evidence="4" id="KW-0812">Transmembrane</keyword>
<dbReference type="EMBL" id="KF234407">
    <property type="protein sequence ID" value="AHZ33795.1"/>
    <property type="molecule type" value="Genomic_DNA"/>
</dbReference>
<keyword evidence="6" id="KW-0261">Viral envelope protein</keyword>
<organismHost>
    <name type="scientific">Ovis aries</name>
    <name type="common">Sheep</name>
    <dbReference type="NCBI Taxonomy" id="9940"/>
</organismHost>
<reference evidence="12 13" key="1">
    <citation type="submission" date="2013-06" db="EMBL/GenBank/DDBJ databases">
        <title>Complete genome of orf virus NA1/11 and comparative genomic with other parapoxvirus.</title>
        <authorList>
            <person name="Li W."/>
            <person name="Hao W."/>
            <person name="Ning Z."/>
            <person name="Chi X."/>
            <person name="Tong C."/>
            <person name="Gao F."/>
            <person name="Song D."/>
            <person name="Li M."/>
            <person name="Luo S."/>
        </authorList>
    </citation>
    <scope>NUCLEOTIDE SEQUENCE [LARGE SCALE GENOMIC DNA]</scope>
    <source>
        <strain evidence="12">NA1/11</strain>
    </source>
</reference>
<protein>
    <recommendedName>
        <fullName evidence="14">IMV membrane protein</fullName>
    </recommendedName>
</protein>
<evidence type="ECO:0000256" key="10">
    <source>
        <dbReference type="ARBA" id="ARBA00023157"/>
    </source>
</evidence>
<dbReference type="GO" id="GO:0019031">
    <property type="term" value="C:viral envelope"/>
    <property type="evidence" value="ECO:0007669"/>
    <property type="project" value="UniProtKB-KW"/>
</dbReference>
<dbReference type="GO" id="GO:0039663">
    <property type="term" value="P:membrane fusion involved in viral entry into host cell"/>
    <property type="evidence" value="ECO:0007669"/>
    <property type="project" value="UniProtKB-KW"/>
</dbReference>
<evidence type="ECO:0000256" key="3">
    <source>
        <dbReference type="ARBA" id="ARBA00022595"/>
    </source>
</evidence>